<dbReference type="InterPro" id="IPR050680">
    <property type="entry name" value="YpeA/RimI_acetyltransf"/>
</dbReference>
<dbReference type="Proteomes" id="UP000614741">
    <property type="component" value="Unassembled WGS sequence"/>
</dbReference>
<protein>
    <submittedName>
        <fullName evidence="4">Acetyltransferase, GNAT</fullName>
    </submittedName>
</protein>
<reference evidence="4 5" key="1">
    <citation type="submission" date="2021-01" db="EMBL/GenBank/DDBJ databases">
        <title>Whole genome shotgun sequence of Cellulomonas phragmiteti NBRC 110785.</title>
        <authorList>
            <person name="Komaki H."/>
            <person name="Tamura T."/>
        </authorList>
    </citation>
    <scope>NUCLEOTIDE SEQUENCE [LARGE SCALE GENOMIC DNA]</scope>
    <source>
        <strain evidence="4 5">NBRC 110785</strain>
    </source>
</reference>
<dbReference type="Pfam" id="PF00583">
    <property type="entry name" value="Acetyltransf_1"/>
    <property type="match status" value="1"/>
</dbReference>
<dbReference type="RefSeq" id="WP_203672455.1">
    <property type="nucleotide sequence ID" value="NZ_BONP01000005.1"/>
</dbReference>
<organism evidence="4 5">
    <name type="scientific">Cellulomonas phragmiteti</name>
    <dbReference type="NCBI Taxonomy" id="478780"/>
    <lineage>
        <taxon>Bacteria</taxon>
        <taxon>Bacillati</taxon>
        <taxon>Actinomycetota</taxon>
        <taxon>Actinomycetes</taxon>
        <taxon>Micrococcales</taxon>
        <taxon>Cellulomonadaceae</taxon>
        <taxon>Cellulomonas</taxon>
    </lineage>
</organism>
<evidence type="ECO:0000313" key="4">
    <source>
        <dbReference type="EMBL" id="GIG39536.1"/>
    </source>
</evidence>
<evidence type="ECO:0000259" key="3">
    <source>
        <dbReference type="PROSITE" id="PS51186"/>
    </source>
</evidence>
<feature type="domain" description="N-acetyltransferase" evidence="3">
    <location>
        <begin position="193"/>
        <end position="341"/>
    </location>
</feature>
<dbReference type="CDD" id="cd04301">
    <property type="entry name" value="NAT_SF"/>
    <property type="match status" value="2"/>
</dbReference>
<keyword evidence="2" id="KW-0012">Acyltransferase</keyword>
<keyword evidence="5" id="KW-1185">Reference proteome</keyword>
<keyword evidence="1" id="KW-0808">Transferase</keyword>
<feature type="domain" description="N-acetyltransferase" evidence="3">
    <location>
        <begin position="27"/>
        <end position="185"/>
    </location>
</feature>
<evidence type="ECO:0000313" key="5">
    <source>
        <dbReference type="Proteomes" id="UP000614741"/>
    </source>
</evidence>
<dbReference type="Gene3D" id="3.40.630.30">
    <property type="match status" value="1"/>
</dbReference>
<sequence>MTDTPAPLAVRAAPPSHVPLPGADLGLTWRAASLDDAAAIAALKVRSQEADGLPYRSSDAEVSEELTSEWRDLRLDTLAGFDADGTLRAWAQADTAPGDERVVRAFVEGTVDPQWRGRGVGTALVAWSQARARQLLAASGKELPARIATFTDDAAPGVAQVYRAAGFTPIRYYTHMRRPLDVPLPEVPQIAGLRVVPWSAELDDQVRLAHNEVFADHWGSEPRTPEQWRAARAMFAPTWSFVALDGADHVVGYAVSGRYEQDWPAAGYPSGYTELLGVRREWRGRRVAVALLATVMQAYAADGMHYAELEVDTDNPSGAHGMYAALGYEVAHSSTMLTIEL</sequence>
<name>A0ABQ4DJL7_9CELL</name>
<dbReference type="EMBL" id="BONP01000005">
    <property type="protein sequence ID" value="GIG39536.1"/>
    <property type="molecule type" value="Genomic_DNA"/>
</dbReference>
<dbReference type="SUPFAM" id="SSF55729">
    <property type="entry name" value="Acyl-CoA N-acyltransferases (Nat)"/>
    <property type="match status" value="2"/>
</dbReference>
<comment type="caution">
    <text evidence="4">The sequence shown here is derived from an EMBL/GenBank/DDBJ whole genome shotgun (WGS) entry which is preliminary data.</text>
</comment>
<evidence type="ECO:0000256" key="1">
    <source>
        <dbReference type="ARBA" id="ARBA00022679"/>
    </source>
</evidence>
<dbReference type="PANTHER" id="PTHR43420">
    <property type="entry name" value="ACETYLTRANSFERASE"/>
    <property type="match status" value="1"/>
</dbReference>
<gene>
    <name evidence="4" type="ORF">Cph01nite_12980</name>
</gene>
<dbReference type="InterPro" id="IPR000182">
    <property type="entry name" value="GNAT_dom"/>
</dbReference>
<dbReference type="InterPro" id="IPR016181">
    <property type="entry name" value="Acyl_CoA_acyltransferase"/>
</dbReference>
<dbReference type="PANTHER" id="PTHR43420:SF47">
    <property type="entry name" value="N-ACETYLTRANSFERASE DOMAIN-CONTAINING PROTEIN"/>
    <property type="match status" value="1"/>
</dbReference>
<evidence type="ECO:0000256" key="2">
    <source>
        <dbReference type="ARBA" id="ARBA00023315"/>
    </source>
</evidence>
<accession>A0ABQ4DJL7</accession>
<dbReference type="PROSITE" id="PS51186">
    <property type="entry name" value="GNAT"/>
    <property type="match status" value="2"/>
</dbReference>
<proteinExistence type="predicted"/>